<evidence type="ECO:0000256" key="4">
    <source>
        <dbReference type="ARBA" id="ARBA00006958"/>
    </source>
</evidence>
<evidence type="ECO:0000256" key="10">
    <source>
        <dbReference type="ARBA" id="ARBA00023242"/>
    </source>
</evidence>
<evidence type="ECO:0000256" key="2">
    <source>
        <dbReference type="ARBA" id="ARBA00004123"/>
    </source>
</evidence>
<evidence type="ECO:0000256" key="3">
    <source>
        <dbReference type="ARBA" id="ARBA00004496"/>
    </source>
</evidence>
<evidence type="ECO:0000256" key="5">
    <source>
        <dbReference type="ARBA" id="ARBA00015519"/>
    </source>
</evidence>
<dbReference type="KEGG" id="spu:115927671"/>
<dbReference type="InterPro" id="IPR027806">
    <property type="entry name" value="HARBI1_dom"/>
</dbReference>
<dbReference type="OMA" id="THICIQR"/>
<organism evidence="14 15">
    <name type="scientific">Strongylocentrotus purpuratus</name>
    <name type="common">Purple sea urchin</name>
    <dbReference type="NCBI Taxonomy" id="7668"/>
    <lineage>
        <taxon>Eukaryota</taxon>
        <taxon>Metazoa</taxon>
        <taxon>Echinodermata</taxon>
        <taxon>Eleutherozoa</taxon>
        <taxon>Echinozoa</taxon>
        <taxon>Echinoidea</taxon>
        <taxon>Euechinoidea</taxon>
        <taxon>Echinacea</taxon>
        <taxon>Camarodonta</taxon>
        <taxon>Echinidea</taxon>
        <taxon>Strongylocentrotidae</taxon>
        <taxon>Strongylocentrotus</taxon>
    </lineage>
</organism>
<keyword evidence="9" id="KW-0378">Hydrolase</keyword>
<keyword evidence="15" id="KW-1185">Reference proteome</keyword>
<keyword evidence="10" id="KW-0539">Nucleus</keyword>
<dbReference type="GO" id="GO:0005634">
    <property type="term" value="C:nucleus"/>
    <property type="evidence" value="ECO:0007669"/>
    <property type="project" value="UniProtKB-SubCell"/>
</dbReference>
<dbReference type="GO" id="GO:0005737">
    <property type="term" value="C:cytoplasm"/>
    <property type="evidence" value="ECO:0007669"/>
    <property type="project" value="UniProtKB-SubCell"/>
</dbReference>
<reference evidence="14" key="2">
    <citation type="submission" date="2021-01" db="UniProtKB">
        <authorList>
            <consortium name="EnsemblMetazoa"/>
        </authorList>
    </citation>
    <scope>IDENTIFICATION</scope>
</reference>
<accession>A0A7M7PDW5</accession>
<dbReference type="AlphaFoldDB" id="A0A7M7PDW5"/>
<evidence type="ECO:0000256" key="6">
    <source>
        <dbReference type="ARBA" id="ARBA00022490"/>
    </source>
</evidence>
<evidence type="ECO:0000313" key="14">
    <source>
        <dbReference type="EnsemblMetazoa" id="XP_030849686"/>
    </source>
</evidence>
<dbReference type="Pfam" id="PF13359">
    <property type="entry name" value="DDE_Tnp_4"/>
    <property type="match status" value="1"/>
</dbReference>
<dbReference type="InParanoid" id="A0A7M7PDW5"/>
<keyword evidence="7" id="KW-0540">Nuclease</keyword>
<dbReference type="OrthoDB" id="2415966at2759"/>
<keyword evidence="8" id="KW-0479">Metal-binding</keyword>
<evidence type="ECO:0000256" key="11">
    <source>
        <dbReference type="ARBA" id="ARBA00030126"/>
    </source>
</evidence>
<evidence type="ECO:0000256" key="1">
    <source>
        <dbReference type="ARBA" id="ARBA00001968"/>
    </source>
</evidence>
<evidence type="ECO:0000313" key="15">
    <source>
        <dbReference type="Proteomes" id="UP000007110"/>
    </source>
</evidence>
<dbReference type="EnsemblMetazoa" id="XM_030993826">
    <property type="protein sequence ID" value="XP_030849686"/>
    <property type="gene ID" value="LOC115927671"/>
</dbReference>
<dbReference type="Proteomes" id="UP000007110">
    <property type="component" value="Unassembled WGS sequence"/>
</dbReference>
<dbReference type="RefSeq" id="XP_030849686.1">
    <property type="nucleotide sequence ID" value="XM_030993826.1"/>
</dbReference>
<dbReference type="PRINTS" id="PR02086">
    <property type="entry name" value="PUTNUCHARBI1"/>
</dbReference>
<dbReference type="GO" id="GO:0004518">
    <property type="term" value="F:nuclease activity"/>
    <property type="evidence" value="ECO:0007669"/>
    <property type="project" value="UniProtKB-KW"/>
</dbReference>
<name>A0A7M7PDW5_STRPU</name>
<sequence length="354" mass="39994">MAALALVALDLVQGRDRIRVDKRVFRDRTNPLDMYNDAEMQKRYRFSRRGVLHLIGLLNVEIDNETLRSNAIPPALKVFVALNYFATGSLLASIGTIHGVSNSTASRILREVVVAICNHRKEYIKFPEGDQEVREAQNAFFRIASFPKVVGCIDCTHIHLIGSKLGDNEYIYTNRKGRHSISTQLICSADYRILNVVARWPGSHHDSRILASSRTPLRFEEGRYQGILLGDSGYGQNAWLLTPFLNPRNQAERAYNDAHCCTRVKIEMVNGQLKNKFRCLIGHGMILKPERACDVITACCVLFNISKQLKEPNILHDEEEIVAADLAQGRDIDNADGVALRATIVNRFFTWYGH</sequence>
<dbReference type="GeneID" id="115927671"/>
<protein>
    <recommendedName>
        <fullName evidence="5">Putative nuclease HARBI1</fullName>
    </recommendedName>
    <alternativeName>
        <fullName evidence="11">Harbinger transposase-derived nuclease</fullName>
    </alternativeName>
</protein>
<evidence type="ECO:0000256" key="9">
    <source>
        <dbReference type="ARBA" id="ARBA00022801"/>
    </source>
</evidence>
<dbReference type="PANTHER" id="PTHR22930:SF227">
    <property type="entry name" value="DDE TNP4 DOMAIN-CONTAINING PROTEIN"/>
    <property type="match status" value="1"/>
</dbReference>
<evidence type="ECO:0000259" key="13">
    <source>
        <dbReference type="Pfam" id="PF13359"/>
    </source>
</evidence>
<dbReference type="InterPro" id="IPR026103">
    <property type="entry name" value="HARBI1_animal"/>
</dbReference>
<dbReference type="GO" id="GO:0046872">
    <property type="term" value="F:metal ion binding"/>
    <property type="evidence" value="ECO:0007669"/>
    <property type="project" value="UniProtKB-KW"/>
</dbReference>
<comment type="subcellular location">
    <subcellularLocation>
        <location evidence="3">Cytoplasm</location>
    </subcellularLocation>
    <subcellularLocation>
        <location evidence="2">Nucleus</location>
    </subcellularLocation>
</comment>
<comment type="similarity">
    <text evidence="4">Belongs to the HARBI1 family.</text>
</comment>
<proteinExistence type="inferred from homology"/>
<evidence type="ECO:0000256" key="12">
    <source>
        <dbReference type="ARBA" id="ARBA00045850"/>
    </source>
</evidence>
<evidence type="ECO:0000256" key="8">
    <source>
        <dbReference type="ARBA" id="ARBA00022723"/>
    </source>
</evidence>
<reference evidence="15" key="1">
    <citation type="submission" date="2015-02" db="EMBL/GenBank/DDBJ databases">
        <title>Genome sequencing for Strongylocentrotus purpuratus.</title>
        <authorList>
            <person name="Murali S."/>
            <person name="Liu Y."/>
            <person name="Vee V."/>
            <person name="English A."/>
            <person name="Wang M."/>
            <person name="Skinner E."/>
            <person name="Han Y."/>
            <person name="Muzny D.M."/>
            <person name="Worley K.C."/>
            <person name="Gibbs R.A."/>
        </authorList>
    </citation>
    <scope>NUCLEOTIDE SEQUENCE</scope>
</reference>
<dbReference type="InterPro" id="IPR045249">
    <property type="entry name" value="HARBI1-like"/>
</dbReference>
<feature type="domain" description="DDE Tnp4" evidence="13">
    <location>
        <begin position="153"/>
        <end position="304"/>
    </location>
</feature>
<dbReference type="GO" id="GO:0016787">
    <property type="term" value="F:hydrolase activity"/>
    <property type="evidence" value="ECO:0007669"/>
    <property type="project" value="UniProtKB-KW"/>
</dbReference>
<comment type="cofactor">
    <cofactor evidence="1">
        <name>a divalent metal cation</name>
        <dbReference type="ChEBI" id="CHEBI:60240"/>
    </cofactor>
</comment>
<comment type="function">
    <text evidence="12">Transposase-derived protein that may have nuclease activity. Does not have transposase activity.</text>
</comment>
<evidence type="ECO:0000256" key="7">
    <source>
        <dbReference type="ARBA" id="ARBA00022722"/>
    </source>
</evidence>
<dbReference type="PANTHER" id="PTHR22930">
    <property type="match status" value="1"/>
</dbReference>
<keyword evidence="6" id="KW-0963">Cytoplasm</keyword>